<evidence type="ECO:0000256" key="10">
    <source>
        <dbReference type="ARBA" id="ARBA00023136"/>
    </source>
</evidence>
<feature type="region of interest" description="Disordered" evidence="13">
    <location>
        <begin position="1"/>
        <end position="21"/>
    </location>
</feature>
<evidence type="ECO:0000256" key="4">
    <source>
        <dbReference type="ARBA" id="ARBA00022490"/>
    </source>
</evidence>
<gene>
    <name evidence="16" type="ORF">DAT39_016844</name>
</gene>
<evidence type="ECO:0000256" key="14">
    <source>
        <dbReference type="SAM" id="Phobius"/>
    </source>
</evidence>
<protein>
    <submittedName>
        <fullName evidence="16">Cadherin-like protein 26</fullName>
    </submittedName>
</protein>
<dbReference type="InterPro" id="IPR027397">
    <property type="entry name" value="Catenin-bd_sf"/>
</dbReference>
<dbReference type="PRINTS" id="PR00205">
    <property type="entry name" value="CADHERIN"/>
</dbReference>
<dbReference type="GO" id="GO:0044331">
    <property type="term" value="P:cell-cell adhesion mediated by cadherin"/>
    <property type="evidence" value="ECO:0007669"/>
    <property type="project" value="TreeGrafter"/>
</dbReference>
<keyword evidence="11" id="KW-0325">Glycoprotein</keyword>
<keyword evidence="6" id="KW-0732">Signal</keyword>
<organism evidence="16 17">
    <name type="scientific">Clarias magur</name>
    <name type="common">Asian catfish</name>
    <name type="synonym">Macropteronotus magur</name>
    <dbReference type="NCBI Taxonomy" id="1594786"/>
    <lineage>
        <taxon>Eukaryota</taxon>
        <taxon>Metazoa</taxon>
        <taxon>Chordata</taxon>
        <taxon>Craniata</taxon>
        <taxon>Vertebrata</taxon>
        <taxon>Euteleostomi</taxon>
        <taxon>Actinopterygii</taxon>
        <taxon>Neopterygii</taxon>
        <taxon>Teleostei</taxon>
        <taxon>Ostariophysi</taxon>
        <taxon>Siluriformes</taxon>
        <taxon>Clariidae</taxon>
        <taxon>Clarias</taxon>
    </lineage>
</organism>
<dbReference type="GO" id="GO:0005737">
    <property type="term" value="C:cytoplasm"/>
    <property type="evidence" value="ECO:0007669"/>
    <property type="project" value="UniProtKB-SubCell"/>
</dbReference>
<evidence type="ECO:0000256" key="3">
    <source>
        <dbReference type="ARBA" id="ARBA00022475"/>
    </source>
</evidence>
<dbReference type="InterPro" id="IPR015919">
    <property type="entry name" value="Cadherin-like_sf"/>
</dbReference>
<dbReference type="Proteomes" id="UP000727407">
    <property type="component" value="Unassembled WGS sequence"/>
</dbReference>
<dbReference type="InterPro" id="IPR039808">
    <property type="entry name" value="Cadherin"/>
</dbReference>
<dbReference type="Gene3D" id="2.60.40.60">
    <property type="entry name" value="Cadherins"/>
    <property type="match status" value="5"/>
</dbReference>
<evidence type="ECO:0000256" key="5">
    <source>
        <dbReference type="ARBA" id="ARBA00022723"/>
    </source>
</evidence>
<keyword evidence="14" id="KW-1133">Transmembrane helix</keyword>
<dbReference type="GO" id="GO:0016342">
    <property type="term" value="C:catenin complex"/>
    <property type="evidence" value="ECO:0007669"/>
    <property type="project" value="TreeGrafter"/>
</dbReference>
<dbReference type="SUPFAM" id="SSF49313">
    <property type="entry name" value="Cadherin-like"/>
    <property type="match status" value="5"/>
</dbReference>
<dbReference type="Gene3D" id="4.10.900.10">
    <property type="entry name" value="TCF3-CBD (Catenin binding domain)"/>
    <property type="match status" value="1"/>
</dbReference>
<feature type="domain" description="Cadherin" evidence="15">
    <location>
        <begin position="159"/>
        <end position="273"/>
    </location>
</feature>
<feature type="transmembrane region" description="Helical" evidence="14">
    <location>
        <begin position="615"/>
        <end position="638"/>
    </location>
</feature>
<evidence type="ECO:0000256" key="9">
    <source>
        <dbReference type="ARBA" id="ARBA00022889"/>
    </source>
</evidence>
<name>A0A8J4X543_CLAMG</name>
<evidence type="ECO:0000256" key="6">
    <source>
        <dbReference type="ARBA" id="ARBA00022729"/>
    </source>
</evidence>
<dbReference type="FunFam" id="2.60.40.60:FF:000011">
    <property type="entry name" value="Cadherin 1"/>
    <property type="match status" value="1"/>
</dbReference>
<dbReference type="GO" id="GO:0007043">
    <property type="term" value="P:cell-cell junction assembly"/>
    <property type="evidence" value="ECO:0007669"/>
    <property type="project" value="TreeGrafter"/>
</dbReference>
<dbReference type="GO" id="GO:0005912">
    <property type="term" value="C:adherens junction"/>
    <property type="evidence" value="ECO:0007669"/>
    <property type="project" value="TreeGrafter"/>
</dbReference>
<dbReference type="GO" id="GO:0060027">
    <property type="term" value="P:convergent extension involved in gastrulation"/>
    <property type="evidence" value="ECO:0007669"/>
    <property type="project" value="UniProtKB-ARBA"/>
</dbReference>
<evidence type="ECO:0000256" key="11">
    <source>
        <dbReference type="ARBA" id="ARBA00023180"/>
    </source>
</evidence>
<dbReference type="PANTHER" id="PTHR24027:SF78">
    <property type="entry name" value="CADHERIN-LIKE PROTEIN 26"/>
    <property type="match status" value="1"/>
</dbReference>
<keyword evidence="5" id="KW-0479">Metal-binding</keyword>
<keyword evidence="14" id="KW-0812">Transmembrane</keyword>
<evidence type="ECO:0000256" key="2">
    <source>
        <dbReference type="ARBA" id="ARBA00004496"/>
    </source>
</evidence>
<dbReference type="PROSITE" id="PS00232">
    <property type="entry name" value="CADHERIN_1"/>
    <property type="match status" value="2"/>
</dbReference>
<dbReference type="PANTHER" id="PTHR24027">
    <property type="entry name" value="CADHERIN-23"/>
    <property type="match status" value="1"/>
</dbReference>
<dbReference type="EMBL" id="QNUK01000434">
    <property type="protein sequence ID" value="KAF5893448.1"/>
    <property type="molecule type" value="Genomic_DNA"/>
</dbReference>
<evidence type="ECO:0000256" key="7">
    <source>
        <dbReference type="ARBA" id="ARBA00022737"/>
    </source>
</evidence>
<dbReference type="GO" id="GO:0008013">
    <property type="term" value="F:beta-catenin binding"/>
    <property type="evidence" value="ECO:0007669"/>
    <property type="project" value="TreeGrafter"/>
</dbReference>
<dbReference type="OrthoDB" id="9045962at2759"/>
<dbReference type="SMART" id="SM00112">
    <property type="entry name" value="CA"/>
    <property type="match status" value="4"/>
</dbReference>
<dbReference type="GO" id="GO:0016339">
    <property type="term" value="P:calcium-dependent cell-cell adhesion via plasma membrane cell adhesion molecules"/>
    <property type="evidence" value="ECO:0007669"/>
    <property type="project" value="TreeGrafter"/>
</dbReference>
<evidence type="ECO:0000259" key="15">
    <source>
        <dbReference type="PROSITE" id="PS50268"/>
    </source>
</evidence>
<evidence type="ECO:0000256" key="12">
    <source>
        <dbReference type="PROSITE-ProRule" id="PRU00043"/>
    </source>
</evidence>
<dbReference type="FunFam" id="2.60.40.60:FF:000019">
    <property type="entry name" value="Cadherin 2"/>
    <property type="match status" value="1"/>
</dbReference>
<comment type="subcellular location">
    <subcellularLocation>
        <location evidence="1">Cell membrane</location>
    </subcellularLocation>
    <subcellularLocation>
        <location evidence="2">Cytoplasm</location>
    </subcellularLocation>
</comment>
<dbReference type="AlphaFoldDB" id="A0A8J4X543"/>
<keyword evidence="10 14" id="KW-0472">Membrane</keyword>
<comment type="caution">
    <text evidence="16">The sequence shown here is derived from an EMBL/GenBank/DDBJ whole genome shotgun (WGS) entry which is preliminary data.</text>
</comment>
<keyword evidence="17" id="KW-1185">Reference proteome</keyword>
<evidence type="ECO:0000256" key="8">
    <source>
        <dbReference type="ARBA" id="ARBA00022837"/>
    </source>
</evidence>
<evidence type="ECO:0000256" key="13">
    <source>
        <dbReference type="SAM" id="MobiDB-lite"/>
    </source>
</evidence>
<keyword evidence="4" id="KW-0963">Cytoplasm</keyword>
<feature type="domain" description="Cadherin" evidence="15">
    <location>
        <begin position="274"/>
        <end position="398"/>
    </location>
</feature>
<evidence type="ECO:0000313" key="17">
    <source>
        <dbReference type="Proteomes" id="UP000727407"/>
    </source>
</evidence>
<dbReference type="FunFam" id="2.60.40.60:FF:000095">
    <property type="entry name" value="Cadherin 13"/>
    <property type="match status" value="1"/>
</dbReference>
<reference evidence="16" key="1">
    <citation type="submission" date="2020-07" db="EMBL/GenBank/DDBJ databases">
        <title>Clarias magur genome sequencing, assembly and annotation.</title>
        <authorList>
            <person name="Kushwaha B."/>
            <person name="Kumar R."/>
            <person name="Das P."/>
            <person name="Joshi C.G."/>
            <person name="Kumar D."/>
            <person name="Nagpure N.S."/>
            <person name="Pandey M."/>
            <person name="Agarwal S."/>
            <person name="Srivastava S."/>
            <person name="Singh M."/>
            <person name="Sahoo L."/>
            <person name="Jayasankar P."/>
            <person name="Meher P.K."/>
            <person name="Koringa P.G."/>
            <person name="Iquebal M.A."/>
            <person name="Das S.P."/>
            <person name="Bit A."/>
            <person name="Patnaik S."/>
            <person name="Patel N."/>
            <person name="Shah T.M."/>
            <person name="Hinsu A."/>
            <person name="Jena J.K."/>
        </authorList>
    </citation>
    <scope>NUCLEOTIDE SEQUENCE</scope>
    <source>
        <strain evidence="16">CIFAMagur01</strain>
        <tissue evidence="16">Testis</tissue>
    </source>
</reference>
<keyword evidence="7" id="KW-0677">Repeat</keyword>
<keyword evidence="3" id="KW-1003">Cell membrane</keyword>
<dbReference type="GO" id="GO:0000902">
    <property type="term" value="P:cell morphogenesis"/>
    <property type="evidence" value="ECO:0007669"/>
    <property type="project" value="TreeGrafter"/>
</dbReference>
<dbReference type="GO" id="GO:0034332">
    <property type="term" value="P:adherens junction organization"/>
    <property type="evidence" value="ECO:0007669"/>
    <property type="project" value="TreeGrafter"/>
</dbReference>
<sequence length="860" mass="96653">MQALGKTVKDDTSATTHSTEDIQQLSRYAESSYELTSQDEERVLIRSKRRWVLNTIELEEESPGPYPRKLTELHNDKHLNYSIKFKISGQGVTEDPKDLFKINENTGEIFVYRPIDRENCSILNVRFDVMDKNTGTILDKTLAFNVAIKDINDNPPRFSHEILPVEIPENTKEGQLPFSLQAKDIDEQDNDNSRISMRIESQEPALPKISLVSITDGKSSMITNLIFTGCFDYDKIKTYKLLIKAWDHGTPSLSTTTTVNIAITDSNTHPPVFAAPNFNASVLEMETNKVILRIPVKDQDTPNTPASRAVFTILKGNEEGNYKIETDPVTNEGVLTVIKGKDYERTTLTELEIAVDNEEPFFLCVDGKPVTPIPEALKRSGTTKVAVKVIDVNDPPVFQNKLQRVYRVEEEEPGDVLYTPTVTDEDSDIAKLKYELVEDPAKWMSINPKTGKITLAKKIDRESPHVRNSTYTVTMRVIDDGEPPATSTGTLVVHIGDKNDNTPHLISNTSVMCGNKADRVKLSAEDADIFPYSGPFIFTLDNDDPQLKSQWKLEQSPESGNVLVSLNRLPYGNYSVPLKIADQQGALGHDVLKVVVCDCGKGDTCLGPLPRYTSLHGAAIGILLAALLLIALLLCFSFRCKEKEFVQFACTDGSPKLMSYNEEGGISDCKSAPQLYQSQSGIYQEVNPDMTRVQEWIYPSSADHFANLKRGSVKSPNGIYQGLMPEMNTFESQPYLSADHFANLNRANVKGWTKNRNNTYNNTRSGFTRSFRSVSDWNVEEHIGRKLYNLSVEQQDFPEYYPHEYSAEETNNEVVTLDKLSIYSTEDDLDFLQNLGPKFCTLDMICQQGLKEKNMNFIQN</sequence>
<dbReference type="Pfam" id="PF00028">
    <property type="entry name" value="Cadherin"/>
    <property type="match status" value="3"/>
</dbReference>
<dbReference type="GO" id="GO:0016477">
    <property type="term" value="P:cell migration"/>
    <property type="evidence" value="ECO:0007669"/>
    <property type="project" value="TreeGrafter"/>
</dbReference>
<proteinExistence type="predicted"/>
<dbReference type="PROSITE" id="PS50268">
    <property type="entry name" value="CADHERIN_2"/>
    <property type="match status" value="5"/>
</dbReference>
<feature type="domain" description="Cadherin" evidence="15">
    <location>
        <begin position="59"/>
        <end position="158"/>
    </location>
</feature>
<evidence type="ECO:0000256" key="1">
    <source>
        <dbReference type="ARBA" id="ARBA00004236"/>
    </source>
</evidence>
<dbReference type="GO" id="GO:0045296">
    <property type="term" value="F:cadherin binding"/>
    <property type="evidence" value="ECO:0007669"/>
    <property type="project" value="TreeGrafter"/>
</dbReference>
<keyword evidence="9" id="KW-0130">Cell adhesion</keyword>
<dbReference type="InterPro" id="IPR020894">
    <property type="entry name" value="Cadherin_CS"/>
</dbReference>
<evidence type="ECO:0000313" key="16">
    <source>
        <dbReference type="EMBL" id="KAF5893448.1"/>
    </source>
</evidence>
<keyword evidence="8 12" id="KW-0106">Calcium</keyword>
<accession>A0A8J4X543</accession>
<dbReference type="InterPro" id="IPR002126">
    <property type="entry name" value="Cadherin-like_dom"/>
</dbReference>
<feature type="domain" description="Cadherin" evidence="15">
    <location>
        <begin position="409"/>
        <end position="505"/>
    </location>
</feature>
<dbReference type="GO" id="GO:0007156">
    <property type="term" value="P:homophilic cell adhesion via plasma membrane adhesion molecules"/>
    <property type="evidence" value="ECO:0007669"/>
    <property type="project" value="InterPro"/>
</dbReference>
<dbReference type="CDD" id="cd11304">
    <property type="entry name" value="Cadherin_repeat"/>
    <property type="match status" value="4"/>
</dbReference>
<feature type="domain" description="Cadherin" evidence="15">
    <location>
        <begin position="508"/>
        <end position="612"/>
    </location>
</feature>
<dbReference type="GO" id="GO:0005509">
    <property type="term" value="F:calcium ion binding"/>
    <property type="evidence" value="ECO:0007669"/>
    <property type="project" value="UniProtKB-UniRule"/>
</dbReference>